<evidence type="ECO:0000256" key="1">
    <source>
        <dbReference type="SAM" id="MobiDB-lite"/>
    </source>
</evidence>
<dbReference type="InterPro" id="IPR052036">
    <property type="entry name" value="Hydrolase/PRTase-associated"/>
</dbReference>
<keyword evidence="3" id="KW-1185">Reference proteome</keyword>
<dbReference type="PIRSF" id="PIRSF036794">
    <property type="entry name" value="UCP_erythr_ester"/>
    <property type="match status" value="1"/>
</dbReference>
<dbReference type="InterPro" id="IPR007815">
    <property type="entry name" value="Emycin_Estase"/>
</dbReference>
<dbReference type="Proteomes" id="UP000182658">
    <property type="component" value="Unassembled WGS sequence"/>
</dbReference>
<reference evidence="2 3" key="1">
    <citation type="submission" date="2016-10" db="EMBL/GenBank/DDBJ databases">
        <title>Draft genome sequence of Coniochaeta ligniaria NRRL30616, a lignocellulolytic fungus for bioabatement of inhibitors in plant biomass hydrolysates.</title>
        <authorList>
            <consortium name="DOE Joint Genome Institute"/>
            <person name="Jimenez D.J."/>
            <person name="Hector R.E."/>
            <person name="Riley R."/>
            <person name="Sun H."/>
            <person name="Grigoriev I.V."/>
            <person name="Van Elsas J.D."/>
            <person name="Nichols N.N."/>
        </authorList>
    </citation>
    <scope>NUCLEOTIDE SEQUENCE [LARGE SCALE GENOMIC DNA]</scope>
    <source>
        <strain evidence="2 3">NRRL 30616</strain>
    </source>
</reference>
<dbReference type="InParanoid" id="A0A1J7JH05"/>
<proteinExistence type="predicted"/>
<evidence type="ECO:0008006" key="4">
    <source>
        <dbReference type="Google" id="ProtNLM"/>
    </source>
</evidence>
<dbReference type="GO" id="GO:0046677">
    <property type="term" value="P:response to antibiotic"/>
    <property type="evidence" value="ECO:0007669"/>
    <property type="project" value="InterPro"/>
</dbReference>
<dbReference type="SUPFAM" id="SSF159501">
    <property type="entry name" value="EreA/ChaN-like"/>
    <property type="match status" value="1"/>
</dbReference>
<dbReference type="PANTHER" id="PTHR31299:SF0">
    <property type="entry name" value="ESTERASE, PUTATIVE (AFU_ORTHOLOGUE AFUA_1G05850)-RELATED"/>
    <property type="match status" value="1"/>
</dbReference>
<sequence>MLSSSAPPRGPDPTTTPLLKSSLTPFTSLTTDFPTTIAQHLDSFGHSKVLLIGDASHGTSEFYAARAAITKHMITHHNFSIVAVEADWPDAEAVDRFVRRRGARPDPVDPDGVKPGREKAFSRFPTWMWRNRETRDFVEWLREYNIGMGKDVQGSVGFYGLDLYSLGSSMEAVVEYLDRVDPKMAEVARGRYGRLMDWSADPQEYGFEVALRGLKGYEKEVVDMLRDLLRKRLEYLARNDDGVEFHSAEQNARLVVDAEHYYKAMYHAHDESWNLRDTHMFQTLGRVLKHRGPEAKAIVWAHNSHIGDARATDMSWTRDELNIGQLCKETFQDQALAIGCGTYTGRVAAAHRWGGDMDVIKVKPGMTGSIEELMHSTGVQNFVLDLREGKCDPKLREALMKQRLERFIGVIYRPDTERQSHYSRVVLPRQFDGFVWFDETNPVDTHEVHQPDTKAAVDETWPFGL</sequence>
<dbReference type="PANTHER" id="PTHR31299">
    <property type="entry name" value="ESTERASE, PUTATIVE (AFU_ORTHOLOGUE AFUA_1G05850)-RELATED"/>
    <property type="match status" value="1"/>
</dbReference>
<feature type="region of interest" description="Disordered" evidence="1">
    <location>
        <begin position="1"/>
        <end position="21"/>
    </location>
</feature>
<dbReference type="OrthoDB" id="413649at2759"/>
<dbReference type="STRING" id="1408157.A0A1J7JH05"/>
<dbReference type="Pfam" id="PF05139">
    <property type="entry name" value="Erythro_esteras"/>
    <property type="match status" value="1"/>
</dbReference>
<evidence type="ECO:0000313" key="3">
    <source>
        <dbReference type="Proteomes" id="UP000182658"/>
    </source>
</evidence>
<dbReference type="CDD" id="cd14728">
    <property type="entry name" value="Ere-like"/>
    <property type="match status" value="1"/>
</dbReference>
<accession>A0A1J7JH05</accession>
<name>A0A1J7JH05_9PEZI</name>
<organism evidence="2 3">
    <name type="scientific">Coniochaeta ligniaria NRRL 30616</name>
    <dbReference type="NCBI Taxonomy" id="1408157"/>
    <lineage>
        <taxon>Eukaryota</taxon>
        <taxon>Fungi</taxon>
        <taxon>Dikarya</taxon>
        <taxon>Ascomycota</taxon>
        <taxon>Pezizomycotina</taxon>
        <taxon>Sordariomycetes</taxon>
        <taxon>Sordariomycetidae</taxon>
        <taxon>Coniochaetales</taxon>
        <taxon>Coniochaetaceae</taxon>
        <taxon>Coniochaeta</taxon>
    </lineage>
</organism>
<dbReference type="InterPro" id="IPR014622">
    <property type="entry name" value="UCP036794_erythomycin"/>
</dbReference>
<dbReference type="AlphaFoldDB" id="A0A1J7JH05"/>
<evidence type="ECO:0000313" key="2">
    <source>
        <dbReference type="EMBL" id="OIW32641.1"/>
    </source>
</evidence>
<protein>
    <recommendedName>
        <fullName evidence="4">Erythromycin esterase</fullName>
    </recommendedName>
</protein>
<dbReference type="Gene3D" id="3.40.1660.10">
    <property type="entry name" value="EreA-like (biosynthetic domain)"/>
    <property type="match status" value="1"/>
</dbReference>
<gene>
    <name evidence="2" type="ORF">CONLIGDRAFT_593950</name>
</gene>
<feature type="compositionally biased region" description="Low complexity" evidence="1">
    <location>
        <begin position="12"/>
        <end position="21"/>
    </location>
</feature>
<dbReference type="Gene3D" id="3.30.1870.10">
    <property type="entry name" value="EreA-like, domain 2"/>
    <property type="match status" value="1"/>
</dbReference>
<dbReference type="EMBL" id="KV875095">
    <property type="protein sequence ID" value="OIW32641.1"/>
    <property type="molecule type" value="Genomic_DNA"/>
</dbReference>